<keyword evidence="2" id="KW-1185">Reference proteome</keyword>
<dbReference type="AlphaFoldDB" id="A0A075AST5"/>
<gene>
    <name evidence="1" type="ORF">O9G_001740</name>
</gene>
<name>A0A075AST5_ROZAC</name>
<organism evidence="1 2">
    <name type="scientific">Rozella allomycis (strain CSF55)</name>
    <dbReference type="NCBI Taxonomy" id="988480"/>
    <lineage>
        <taxon>Eukaryota</taxon>
        <taxon>Fungi</taxon>
        <taxon>Fungi incertae sedis</taxon>
        <taxon>Cryptomycota</taxon>
        <taxon>Cryptomycota incertae sedis</taxon>
        <taxon>Rozella</taxon>
    </lineage>
</organism>
<sequence length="67" mass="7444">MTALAITDLSLGRLARLASVSAEAFENYREAFEKIIVYSNNDCKACLVVEFIYIIIELSLVVNSNIT</sequence>
<proteinExistence type="predicted"/>
<reference evidence="1 2" key="1">
    <citation type="journal article" date="2013" name="Curr. Biol.">
        <title>Shared signatures of parasitism and phylogenomics unite Cryptomycota and microsporidia.</title>
        <authorList>
            <person name="James T.Y."/>
            <person name="Pelin A."/>
            <person name="Bonen L."/>
            <person name="Ahrendt S."/>
            <person name="Sain D."/>
            <person name="Corradi N."/>
            <person name="Stajich J.E."/>
        </authorList>
    </citation>
    <scope>NUCLEOTIDE SEQUENCE [LARGE SCALE GENOMIC DNA]</scope>
    <source>
        <strain evidence="1 2">CSF55</strain>
    </source>
</reference>
<accession>A0A075AST5</accession>
<evidence type="ECO:0000313" key="2">
    <source>
        <dbReference type="Proteomes" id="UP000030755"/>
    </source>
</evidence>
<dbReference type="Proteomes" id="UP000030755">
    <property type="component" value="Unassembled WGS sequence"/>
</dbReference>
<dbReference type="HOGENOM" id="CLU_2813850_0_0_1"/>
<dbReference type="EMBL" id="KE561067">
    <property type="protein sequence ID" value="EPZ33328.1"/>
    <property type="molecule type" value="Genomic_DNA"/>
</dbReference>
<evidence type="ECO:0000313" key="1">
    <source>
        <dbReference type="EMBL" id="EPZ33328.1"/>
    </source>
</evidence>
<protein>
    <submittedName>
        <fullName evidence="1">Uncharacterized protein</fullName>
    </submittedName>
</protein>